<dbReference type="Proteomes" id="UP000258102">
    <property type="component" value="Chromosome 2"/>
</dbReference>
<name>A0AAD0W520_PSEO7</name>
<gene>
    <name evidence="2" type="ORF">D0511_19105</name>
</gene>
<protein>
    <recommendedName>
        <fullName evidence="4">Haem-binding uptake Tiki superfamily ChaN domain-containing protein</fullName>
    </recommendedName>
</protein>
<dbReference type="AlphaFoldDB" id="A0AAD0W520"/>
<reference evidence="2 3" key="1">
    <citation type="submission" date="2018-08" db="EMBL/GenBank/DDBJ databases">
        <title>Whole Genome Sequences of Two Pseudoalteromonas piscicida Strains, DE1-A and DE2-A, which Exhibit Strong Antibacterial Activity against Vibrio vulnificus.</title>
        <authorList>
            <person name="Richards G.P."/>
            <person name="Needleman D.S."/>
            <person name="Watson M.A."/>
            <person name="Polson S.W."/>
        </authorList>
    </citation>
    <scope>NUCLEOTIDE SEQUENCE [LARGE SCALE GENOMIC DNA]</scope>
    <source>
        <strain evidence="2 3">DE2-A</strain>
    </source>
</reference>
<sequence length="358" mass="40780">MKLLTLLLMFFYAPLSANEIWQLSQNIPSSKETIEKLPKQLQAQYYGLSGHNGMALELLFQGSLPNNDITLSQSSWKKIVTHLKSPKVKVLAINDNHALHEPRAFLKSKLLELKALGFTHISFEAFSDTEKEFMAVNGVYTTEPVFAALIRYAKALGFTLYGHEPVSVNKSELPWPEKQQARKEAMAARLASITDKLNHREKLIVFVGHNHVFERNRKNNKEYTIQMLSNHLAETSQGEVISISIVVRNLIQPEVATFDVSQNDNFNTDYLIQLGSRNKAYGARVELGDKWMPVKISKCEGQTLLVAFLIENHTRYLYDRSTMHCTTPEPLFLGPGEYEVEQYSEQGKILTTYRLSKK</sequence>
<dbReference type="RefSeq" id="WP_088532895.1">
    <property type="nucleotide sequence ID" value="NZ_CP021647.1"/>
</dbReference>
<keyword evidence="1" id="KW-0732">Signal</keyword>
<proteinExistence type="predicted"/>
<feature type="chain" id="PRO_5042145227" description="Haem-binding uptake Tiki superfamily ChaN domain-containing protein" evidence="1">
    <location>
        <begin position="18"/>
        <end position="358"/>
    </location>
</feature>
<evidence type="ECO:0000256" key="1">
    <source>
        <dbReference type="SAM" id="SignalP"/>
    </source>
</evidence>
<organism evidence="2 3">
    <name type="scientific">Pseudoalteromonas piscicida</name>
    <dbReference type="NCBI Taxonomy" id="43662"/>
    <lineage>
        <taxon>Bacteria</taxon>
        <taxon>Pseudomonadati</taxon>
        <taxon>Pseudomonadota</taxon>
        <taxon>Gammaproteobacteria</taxon>
        <taxon>Alteromonadales</taxon>
        <taxon>Pseudoalteromonadaceae</taxon>
        <taxon>Pseudoalteromonas</taxon>
    </lineage>
</organism>
<dbReference type="KEGG" id="ppis:B1L02_22160"/>
<evidence type="ECO:0000313" key="2">
    <source>
        <dbReference type="EMBL" id="AXR04070.1"/>
    </source>
</evidence>
<dbReference type="EMBL" id="CP031762">
    <property type="protein sequence ID" value="AXR04070.1"/>
    <property type="molecule type" value="Genomic_DNA"/>
</dbReference>
<evidence type="ECO:0008006" key="4">
    <source>
        <dbReference type="Google" id="ProtNLM"/>
    </source>
</evidence>
<accession>A0AAD0W520</accession>
<feature type="signal peptide" evidence="1">
    <location>
        <begin position="1"/>
        <end position="17"/>
    </location>
</feature>
<evidence type="ECO:0000313" key="3">
    <source>
        <dbReference type="Proteomes" id="UP000258102"/>
    </source>
</evidence>